<feature type="transmembrane region" description="Helical" evidence="1">
    <location>
        <begin position="7"/>
        <end position="24"/>
    </location>
</feature>
<sequence length="60" mass="6787">MQSVNRGFMWAFGCMLAVVAVLLVGMWQVALVVLAGAAGYAAYRINLAERWRELMRRRRG</sequence>
<evidence type="ECO:0000313" key="2">
    <source>
        <dbReference type="EMBL" id="HIU47166.1"/>
    </source>
</evidence>
<reference evidence="2" key="1">
    <citation type="submission" date="2020-10" db="EMBL/GenBank/DDBJ databases">
        <authorList>
            <person name="Gilroy R."/>
        </authorList>
    </citation>
    <scope>NUCLEOTIDE SEQUENCE</scope>
    <source>
        <strain evidence="2">ChiSxjej2B14-8506</strain>
    </source>
</reference>
<dbReference type="Proteomes" id="UP000824123">
    <property type="component" value="Unassembled WGS sequence"/>
</dbReference>
<organism evidence="2 3">
    <name type="scientific">Candidatus Fimadaptatus faecigallinarum</name>
    <dbReference type="NCBI Taxonomy" id="2840814"/>
    <lineage>
        <taxon>Bacteria</taxon>
        <taxon>Bacillati</taxon>
        <taxon>Bacillota</taxon>
        <taxon>Clostridia</taxon>
        <taxon>Eubacteriales</taxon>
        <taxon>Candidatus Fimadaptatus</taxon>
    </lineage>
</organism>
<comment type="caution">
    <text evidence="2">The sequence shown here is derived from an EMBL/GenBank/DDBJ whole genome shotgun (WGS) entry which is preliminary data.</text>
</comment>
<accession>A0A9D1S522</accession>
<reference evidence="2" key="2">
    <citation type="journal article" date="2021" name="PeerJ">
        <title>Extensive microbial diversity within the chicken gut microbiome revealed by metagenomics and culture.</title>
        <authorList>
            <person name="Gilroy R."/>
            <person name="Ravi A."/>
            <person name="Getino M."/>
            <person name="Pursley I."/>
            <person name="Horton D.L."/>
            <person name="Alikhan N.F."/>
            <person name="Baker D."/>
            <person name="Gharbi K."/>
            <person name="Hall N."/>
            <person name="Watson M."/>
            <person name="Adriaenssens E.M."/>
            <person name="Foster-Nyarko E."/>
            <person name="Jarju S."/>
            <person name="Secka A."/>
            <person name="Antonio M."/>
            <person name="Oren A."/>
            <person name="Chaudhuri R.R."/>
            <person name="La Ragione R."/>
            <person name="Hildebrand F."/>
            <person name="Pallen M.J."/>
        </authorList>
    </citation>
    <scope>NUCLEOTIDE SEQUENCE</scope>
    <source>
        <strain evidence="2">ChiSxjej2B14-8506</strain>
    </source>
</reference>
<dbReference type="EMBL" id="DVNK01000050">
    <property type="protein sequence ID" value="HIU47166.1"/>
    <property type="molecule type" value="Genomic_DNA"/>
</dbReference>
<feature type="transmembrane region" description="Helical" evidence="1">
    <location>
        <begin position="30"/>
        <end position="48"/>
    </location>
</feature>
<gene>
    <name evidence="2" type="ORF">IAC59_07895</name>
</gene>
<name>A0A9D1S522_9FIRM</name>
<protein>
    <submittedName>
        <fullName evidence="2">Uncharacterized protein</fullName>
    </submittedName>
</protein>
<evidence type="ECO:0000256" key="1">
    <source>
        <dbReference type="SAM" id="Phobius"/>
    </source>
</evidence>
<dbReference type="AlphaFoldDB" id="A0A9D1S522"/>
<keyword evidence="1" id="KW-0812">Transmembrane</keyword>
<proteinExistence type="predicted"/>
<evidence type="ECO:0000313" key="3">
    <source>
        <dbReference type="Proteomes" id="UP000824123"/>
    </source>
</evidence>
<keyword evidence="1" id="KW-1133">Transmembrane helix</keyword>
<keyword evidence="1" id="KW-0472">Membrane</keyword>